<dbReference type="GO" id="GO:0008610">
    <property type="term" value="P:lipid biosynthetic process"/>
    <property type="evidence" value="ECO:0007669"/>
    <property type="project" value="UniProtKB-ARBA"/>
</dbReference>
<dbReference type="InterPro" id="IPR004960">
    <property type="entry name" value="LipA_acyltrans"/>
</dbReference>
<dbReference type="Pfam" id="PF03279">
    <property type="entry name" value="Lip_A_acyltrans"/>
    <property type="match status" value="1"/>
</dbReference>
<dbReference type="AlphaFoldDB" id="A0A645J2G1"/>
<proteinExistence type="predicted"/>
<evidence type="ECO:0000256" key="1">
    <source>
        <dbReference type="ARBA" id="ARBA00004533"/>
    </source>
</evidence>
<organism evidence="7">
    <name type="scientific">bioreactor metagenome</name>
    <dbReference type="NCBI Taxonomy" id="1076179"/>
    <lineage>
        <taxon>unclassified sequences</taxon>
        <taxon>metagenomes</taxon>
        <taxon>ecological metagenomes</taxon>
    </lineage>
</organism>
<comment type="caution">
    <text evidence="7">The sequence shown here is derived from an EMBL/GenBank/DDBJ whole genome shotgun (WGS) entry which is preliminary data.</text>
</comment>
<dbReference type="GO" id="GO:1901137">
    <property type="term" value="P:carbohydrate derivative biosynthetic process"/>
    <property type="evidence" value="ECO:0007669"/>
    <property type="project" value="UniProtKB-ARBA"/>
</dbReference>
<keyword evidence="6" id="KW-0012">Acyltransferase</keyword>
<dbReference type="GO" id="GO:0016746">
    <property type="term" value="F:acyltransferase activity"/>
    <property type="evidence" value="ECO:0007669"/>
    <property type="project" value="UniProtKB-KW"/>
</dbReference>
<dbReference type="GO" id="GO:0005886">
    <property type="term" value="C:plasma membrane"/>
    <property type="evidence" value="ECO:0007669"/>
    <property type="project" value="UniProtKB-SubCell"/>
</dbReference>
<evidence type="ECO:0000256" key="2">
    <source>
        <dbReference type="ARBA" id="ARBA00022475"/>
    </source>
</evidence>
<evidence type="ECO:0008006" key="8">
    <source>
        <dbReference type="Google" id="ProtNLM"/>
    </source>
</evidence>
<reference evidence="7" key="1">
    <citation type="submission" date="2019-08" db="EMBL/GenBank/DDBJ databases">
        <authorList>
            <person name="Kucharzyk K."/>
            <person name="Murdoch R.W."/>
            <person name="Higgins S."/>
            <person name="Loffler F."/>
        </authorList>
    </citation>
    <scope>NUCLEOTIDE SEQUENCE</scope>
</reference>
<evidence type="ECO:0000313" key="7">
    <source>
        <dbReference type="EMBL" id="MPN57771.1"/>
    </source>
</evidence>
<accession>A0A645J2G1</accession>
<evidence type="ECO:0000256" key="5">
    <source>
        <dbReference type="ARBA" id="ARBA00023136"/>
    </source>
</evidence>
<comment type="subcellular location">
    <subcellularLocation>
        <location evidence="1">Cell inner membrane</location>
    </subcellularLocation>
</comment>
<keyword evidence="3" id="KW-0997">Cell inner membrane</keyword>
<sequence length="124" mass="14240">MKLFGIPIPVSRAPAVLARAKNRFVAIGTVLRRGDRFEAILRELPKPASEYESDEELIQALTDVTEEFIRMAPDQYLWMYKRFQHIPPDADEATRKRYPSYARVPGASFFSLAARAKLRAEKNK</sequence>
<keyword evidence="2" id="KW-1003">Cell membrane</keyword>
<keyword evidence="5" id="KW-0472">Membrane</keyword>
<protein>
    <recommendedName>
        <fullName evidence="8">Lipid A biosynthesis lauroyl acyltransferase</fullName>
    </recommendedName>
</protein>
<evidence type="ECO:0000256" key="4">
    <source>
        <dbReference type="ARBA" id="ARBA00022679"/>
    </source>
</evidence>
<evidence type="ECO:0000256" key="6">
    <source>
        <dbReference type="ARBA" id="ARBA00023315"/>
    </source>
</evidence>
<gene>
    <name evidence="7" type="ORF">SDC9_205465</name>
</gene>
<dbReference type="EMBL" id="VSSQ01129734">
    <property type="protein sequence ID" value="MPN57771.1"/>
    <property type="molecule type" value="Genomic_DNA"/>
</dbReference>
<evidence type="ECO:0000256" key="3">
    <source>
        <dbReference type="ARBA" id="ARBA00022519"/>
    </source>
</evidence>
<name>A0A645J2G1_9ZZZZ</name>
<keyword evidence="4" id="KW-0808">Transferase</keyword>